<keyword evidence="7" id="KW-0255">Endonuclease</keyword>
<proteinExistence type="inferred from homology"/>
<dbReference type="GO" id="GO:0006310">
    <property type="term" value="P:DNA recombination"/>
    <property type="evidence" value="ECO:0007669"/>
    <property type="project" value="UniProtKB-KW"/>
</dbReference>
<dbReference type="NCBIfam" id="TIGR00619">
    <property type="entry name" value="sbcd"/>
    <property type="match status" value="1"/>
</dbReference>
<evidence type="ECO:0000259" key="8">
    <source>
        <dbReference type="Pfam" id="PF00149"/>
    </source>
</evidence>
<reference evidence="10" key="2">
    <citation type="submission" date="2020-09" db="EMBL/GenBank/DDBJ databases">
        <authorList>
            <person name="Sun Q."/>
            <person name="Kim S."/>
        </authorList>
    </citation>
    <scope>NUCLEOTIDE SEQUENCE</scope>
    <source>
        <strain evidence="10">KCTC 23732</strain>
    </source>
</reference>
<evidence type="ECO:0000256" key="3">
    <source>
        <dbReference type="ARBA" id="ARBA00013365"/>
    </source>
</evidence>
<keyword evidence="4 7" id="KW-0540">Nuclease</keyword>
<keyword evidence="5 7" id="KW-0378">Hydrolase</keyword>
<name>A0A918N0S0_9BURK</name>
<evidence type="ECO:0000256" key="7">
    <source>
        <dbReference type="RuleBase" id="RU363069"/>
    </source>
</evidence>
<keyword evidence="11" id="KW-1185">Reference proteome</keyword>
<keyword evidence="7" id="KW-0235">DNA replication</keyword>
<protein>
    <recommendedName>
        <fullName evidence="3 7">Nuclease SbcCD subunit D</fullName>
    </recommendedName>
</protein>
<comment type="function">
    <text evidence="7">SbcCD cleaves DNA hairpin structures. These structures can inhibit DNA replication and are intermediates in certain DNA recombination reactions. The complex acts as a 3'-&gt;5' double strand exonuclease that can open hairpins. It also has a 5' single-strand endonuclease activity.</text>
</comment>
<dbReference type="InterPro" id="IPR029052">
    <property type="entry name" value="Metallo-depent_PP-like"/>
</dbReference>
<evidence type="ECO:0000256" key="5">
    <source>
        <dbReference type="ARBA" id="ARBA00022801"/>
    </source>
</evidence>
<dbReference type="GO" id="GO:0008408">
    <property type="term" value="F:3'-5' exonuclease activity"/>
    <property type="evidence" value="ECO:0007669"/>
    <property type="project" value="InterPro"/>
</dbReference>
<comment type="subunit">
    <text evidence="2 7">Heterodimer of SbcC and SbcD.</text>
</comment>
<dbReference type="PANTHER" id="PTHR30337:SF0">
    <property type="entry name" value="NUCLEASE SBCCD SUBUNIT D"/>
    <property type="match status" value="1"/>
</dbReference>
<comment type="caution">
    <text evidence="10">The sequence shown here is derived from an EMBL/GenBank/DDBJ whole genome shotgun (WGS) entry which is preliminary data.</text>
</comment>
<keyword evidence="7" id="KW-0233">DNA recombination</keyword>
<dbReference type="Proteomes" id="UP000608345">
    <property type="component" value="Unassembled WGS sequence"/>
</dbReference>
<dbReference type="Pfam" id="PF00149">
    <property type="entry name" value="Metallophos"/>
    <property type="match status" value="1"/>
</dbReference>
<organism evidence="10 11">
    <name type="scientific">Advenella faeciporci</name>
    <dbReference type="NCBI Taxonomy" id="797535"/>
    <lineage>
        <taxon>Bacteria</taxon>
        <taxon>Pseudomonadati</taxon>
        <taxon>Pseudomonadota</taxon>
        <taxon>Betaproteobacteria</taxon>
        <taxon>Burkholderiales</taxon>
        <taxon>Alcaligenaceae</taxon>
    </lineage>
</organism>
<dbReference type="InterPro" id="IPR004843">
    <property type="entry name" value="Calcineurin-like_PHP"/>
</dbReference>
<dbReference type="InterPro" id="IPR041796">
    <property type="entry name" value="Mre11_N"/>
</dbReference>
<dbReference type="InterPro" id="IPR004593">
    <property type="entry name" value="SbcD"/>
</dbReference>
<evidence type="ECO:0000256" key="6">
    <source>
        <dbReference type="ARBA" id="ARBA00022839"/>
    </source>
</evidence>
<keyword evidence="6 7" id="KW-0269">Exonuclease</keyword>
<sequence>MQIEKNYDAYMKFIHTSDWHLGRQFASRILIEDQEYVLDQIIAYLEQHQVQALLISGDIYDRSVPPVSAVALLDKTLSRIGQLNIPVIMIPGNHDSAQRLGFAAQQLSASGVHIIADFEQMLRPVVIDAKGERVAFYGMPFNDPELVRNHFQEPVNSYEAAHCLLTEKIRQVMDVQSVNVLLAHCFLEGAVNSESERPLSIGGSDVVPHTVFEGFDYVALGHLHAPQYKGAEHIRYSGSILKYSFSEQFHKKGVTLVELDAGGRASVQNLPLKPLRDVRTLEGTLTGIVEMGRHDPNAHDYVLVKLADTHAVLDPMGKIREVYPNVLQLEKPGLYRAEGEVVAPGQALKRDEYDLFCDFFEQVAGQALSEPQKQAVKEVILEVRKEEQA</sequence>
<evidence type="ECO:0000259" key="9">
    <source>
        <dbReference type="Pfam" id="PF12320"/>
    </source>
</evidence>
<evidence type="ECO:0000313" key="11">
    <source>
        <dbReference type="Proteomes" id="UP000608345"/>
    </source>
</evidence>
<evidence type="ECO:0000256" key="1">
    <source>
        <dbReference type="ARBA" id="ARBA00010555"/>
    </source>
</evidence>
<gene>
    <name evidence="7 10" type="primary">sbcD</name>
    <name evidence="10" type="ORF">GCM10011450_21540</name>
</gene>
<dbReference type="CDD" id="cd00840">
    <property type="entry name" value="MPP_Mre11_N"/>
    <property type="match status" value="1"/>
</dbReference>
<dbReference type="AlphaFoldDB" id="A0A918N0S0"/>
<dbReference type="InterPro" id="IPR026843">
    <property type="entry name" value="SbcD_C"/>
</dbReference>
<dbReference type="SUPFAM" id="SSF56300">
    <property type="entry name" value="Metallo-dependent phosphatases"/>
    <property type="match status" value="1"/>
</dbReference>
<evidence type="ECO:0000256" key="2">
    <source>
        <dbReference type="ARBA" id="ARBA00011322"/>
    </source>
</evidence>
<evidence type="ECO:0000256" key="4">
    <source>
        <dbReference type="ARBA" id="ARBA00022722"/>
    </source>
</evidence>
<dbReference type="EMBL" id="BMYS01000016">
    <property type="protein sequence ID" value="GGW91054.1"/>
    <property type="molecule type" value="Genomic_DNA"/>
</dbReference>
<dbReference type="Gene3D" id="3.60.21.10">
    <property type="match status" value="1"/>
</dbReference>
<reference evidence="10" key="1">
    <citation type="journal article" date="2014" name="Int. J. Syst. Evol. Microbiol.">
        <title>Complete genome sequence of Corynebacterium casei LMG S-19264T (=DSM 44701T), isolated from a smear-ripened cheese.</title>
        <authorList>
            <consortium name="US DOE Joint Genome Institute (JGI-PGF)"/>
            <person name="Walter F."/>
            <person name="Albersmeier A."/>
            <person name="Kalinowski J."/>
            <person name="Ruckert C."/>
        </authorList>
    </citation>
    <scope>NUCLEOTIDE SEQUENCE</scope>
    <source>
        <strain evidence="10">KCTC 23732</strain>
    </source>
</reference>
<feature type="domain" description="Nuclease SbcCD subunit D C-terminal" evidence="9">
    <location>
        <begin position="274"/>
        <end position="363"/>
    </location>
</feature>
<comment type="similarity">
    <text evidence="1 7">Belongs to the SbcD family.</text>
</comment>
<dbReference type="GO" id="GO:0006260">
    <property type="term" value="P:DNA replication"/>
    <property type="evidence" value="ECO:0007669"/>
    <property type="project" value="UniProtKB-KW"/>
</dbReference>
<dbReference type="Pfam" id="PF12320">
    <property type="entry name" value="SbcD_C"/>
    <property type="match status" value="1"/>
</dbReference>
<accession>A0A918N0S0</accession>
<evidence type="ECO:0000313" key="10">
    <source>
        <dbReference type="EMBL" id="GGW91054.1"/>
    </source>
</evidence>
<dbReference type="GO" id="GO:0004519">
    <property type="term" value="F:endonuclease activity"/>
    <property type="evidence" value="ECO:0007669"/>
    <property type="project" value="UniProtKB-KW"/>
</dbReference>
<dbReference type="InterPro" id="IPR050535">
    <property type="entry name" value="DNA_Repair-Maintenance_Comp"/>
</dbReference>
<feature type="domain" description="Calcineurin-like phosphoesterase" evidence="8">
    <location>
        <begin position="11"/>
        <end position="226"/>
    </location>
</feature>
<dbReference type="PANTHER" id="PTHR30337">
    <property type="entry name" value="COMPONENT OF ATP-DEPENDENT DSDNA EXONUCLEASE"/>
    <property type="match status" value="1"/>
</dbReference>